<keyword evidence="2" id="KW-0732">Signal</keyword>
<evidence type="ECO:0000256" key="1">
    <source>
        <dbReference type="SAM" id="MobiDB-lite"/>
    </source>
</evidence>
<dbReference type="AlphaFoldDB" id="A0A9Q0RSQ9"/>
<feature type="region of interest" description="Disordered" evidence="1">
    <location>
        <begin position="277"/>
        <end position="316"/>
    </location>
</feature>
<evidence type="ECO:0000313" key="3">
    <source>
        <dbReference type="EMBL" id="KAJ6627776.1"/>
    </source>
</evidence>
<dbReference type="EMBL" id="WJQU01003075">
    <property type="protein sequence ID" value="KAJ6627776.1"/>
    <property type="molecule type" value="Genomic_DNA"/>
</dbReference>
<reference evidence="3" key="1">
    <citation type="submission" date="2022-07" db="EMBL/GenBank/DDBJ databases">
        <authorList>
            <person name="Trinca V."/>
            <person name="Uliana J.V.C."/>
            <person name="Torres T.T."/>
            <person name="Ward R.J."/>
            <person name="Monesi N."/>
        </authorList>
    </citation>
    <scope>NUCLEOTIDE SEQUENCE</scope>
    <source>
        <strain evidence="3">HSMRA1968</strain>
        <tissue evidence="3">Whole embryos</tissue>
    </source>
</reference>
<evidence type="ECO:0000256" key="2">
    <source>
        <dbReference type="SAM" id="SignalP"/>
    </source>
</evidence>
<protein>
    <submittedName>
        <fullName evidence="3">Uncharacterized protein</fullName>
    </submittedName>
</protein>
<feature type="chain" id="PRO_5040409912" evidence="2">
    <location>
        <begin position="17"/>
        <end position="316"/>
    </location>
</feature>
<comment type="caution">
    <text evidence="3">The sequence shown here is derived from an EMBL/GenBank/DDBJ whole genome shotgun (WGS) entry which is preliminary data.</text>
</comment>
<sequence length="316" mass="35642">MKAFAFVLSFVCLSTARNIRWSPDATTELGGEREIKEHQHWPHLSEVLGEDDVKNLMELLEKLFQIYRPIVESFDENFHQEFMKPHKPLPYEYHRPSHIVEPFPHPLDGISSEVVEEGIVRPFLYKPFIRPPPPPAAHILPVEVEGEAEPFPQKVVISPPPAYILPIEVDGETEISFLQLRPLENGSGFPGEIVAEGIAKPFQQKPFMPPPPPPVVHILPVEVDEDMIPPMESVSEEIIAEGIERPFPQQPIMPPPAAHILPVDEEIMRPLEAVSDDIKGPEMTRPFLSKPNKRPQNAAGENDIQKPLSLEAEVMN</sequence>
<organism evidence="3 4">
    <name type="scientific">Pseudolycoriella hygida</name>
    <dbReference type="NCBI Taxonomy" id="35572"/>
    <lineage>
        <taxon>Eukaryota</taxon>
        <taxon>Metazoa</taxon>
        <taxon>Ecdysozoa</taxon>
        <taxon>Arthropoda</taxon>
        <taxon>Hexapoda</taxon>
        <taxon>Insecta</taxon>
        <taxon>Pterygota</taxon>
        <taxon>Neoptera</taxon>
        <taxon>Endopterygota</taxon>
        <taxon>Diptera</taxon>
        <taxon>Nematocera</taxon>
        <taxon>Sciaroidea</taxon>
        <taxon>Sciaridae</taxon>
        <taxon>Pseudolycoriella</taxon>
    </lineage>
</organism>
<keyword evidence="4" id="KW-1185">Reference proteome</keyword>
<feature type="signal peptide" evidence="2">
    <location>
        <begin position="1"/>
        <end position="16"/>
    </location>
</feature>
<accession>A0A9Q0RSQ9</accession>
<evidence type="ECO:0000313" key="4">
    <source>
        <dbReference type="Proteomes" id="UP001151699"/>
    </source>
</evidence>
<proteinExistence type="predicted"/>
<name>A0A9Q0RSQ9_9DIPT</name>
<dbReference type="Proteomes" id="UP001151699">
    <property type="component" value="Unassembled WGS sequence"/>
</dbReference>
<gene>
    <name evidence="3" type="ORF">Bhyg_16654</name>
</gene>